<dbReference type="FunFam" id="2.10.109.10:FF:000008">
    <property type="entry name" value="Signal peptidase I"/>
    <property type="match status" value="1"/>
</dbReference>
<dbReference type="Gene3D" id="2.10.109.10">
    <property type="entry name" value="Umud Fragment, subunit A"/>
    <property type="match status" value="1"/>
</dbReference>
<dbReference type="PANTHER" id="PTHR43390:SF1">
    <property type="entry name" value="CHLOROPLAST PROCESSING PEPTIDASE"/>
    <property type="match status" value="1"/>
</dbReference>
<evidence type="ECO:0000256" key="1">
    <source>
        <dbReference type="ARBA" id="ARBA00000677"/>
    </source>
</evidence>
<feature type="domain" description="Peptidase S26" evidence="14">
    <location>
        <begin position="11"/>
        <end position="176"/>
    </location>
</feature>
<evidence type="ECO:0000256" key="9">
    <source>
        <dbReference type="ARBA" id="ARBA00022989"/>
    </source>
</evidence>
<evidence type="ECO:0000256" key="7">
    <source>
        <dbReference type="ARBA" id="ARBA00022692"/>
    </source>
</evidence>
<dbReference type="Proteomes" id="UP000276770">
    <property type="component" value="Unassembled WGS sequence"/>
</dbReference>
<accession>A0A3L7K1M9</accession>
<evidence type="ECO:0000256" key="13">
    <source>
        <dbReference type="RuleBase" id="RU362042"/>
    </source>
</evidence>
<dbReference type="InterPro" id="IPR019758">
    <property type="entry name" value="Pept_S26A_signal_pept_1_CS"/>
</dbReference>
<evidence type="ECO:0000256" key="5">
    <source>
        <dbReference type="ARBA" id="ARBA00022475"/>
    </source>
</evidence>
<dbReference type="InterPro" id="IPR019533">
    <property type="entry name" value="Peptidase_S26"/>
</dbReference>
<evidence type="ECO:0000256" key="10">
    <source>
        <dbReference type="ARBA" id="ARBA00023136"/>
    </source>
</evidence>
<evidence type="ECO:0000256" key="3">
    <source>
        <dbReference type="ARBA" id="ARBA00009370"/>
    </source>
</evidence>
<evidence type="ECO:0000256" key="4">
    <source>
        <dbReference type="ARBA" id="ARBA00013208"/>
    </source>
</evidence>
<evidence type="ECO:0000256" key="8">
    <source>
        <dbReference type="ARBA" id="ARBA00022801"/>
    </source>
</evidence>
<comment type="caution">
    <text evidence="15">The sequence shown here is derived from an EMBL/GenBank/DDBJ whole genome shotgun (WGS) entry which is preliminary data.</text>
</comment>
<dbReference type="NCBIfam" id="TIGR02227">
    <property type="entry name" value="sigpep_I_bact"/>
    <property type="match status" value="1"/>
</dbReference>
<name>A0A3L7K1M9_9BACI</name>
<evidence type="ECO:0000313" key="16">
    <source>
        <dbReference type="Proteomes" id="UP000276770"/>
    </source>
</evidence>
<dbReference type="PROSITE" id="PS00761">
    <property type="entry name" value="SPASE_I_3"/>
    <property type="match status" value="1"/>
</dbReference>
<dbReference type="InterPro" id="IPR036286">
    <property type="entry name" value="LexA/Signal_pep-like_sf"/>
</dbReference>
<keyword evidence="9 12" id="KW-1133">Transmembrane helix</keyword>
<organism evidence="15 16">
    <name type="scientific">Falsibacillus albus</name>
    <dbReference type="NCBI Taxonomy" id="2478915"/>
    <lineage>
        <taxon>Bacteria</taxon>
        <taxon>Bacillati</taxon>
        <taxon>Bacillota</taxon>
        <taxon>Bacilli</taxon>
        <taxon>Bacillales</taxon>
        <taxon>Bacillaceae</taxon>
        <taxon>Falsibacillus</taxon>
    </lineage>
</organism>
<comment type="similarity">
    <text evidence="3 13">Belongs to the peptidase S26 family.</text>
</comment>
<evidence type="ECO:0000256" key="12">
    <source>
        <dbReference type="RuleBase" id="RU003993"/>
    </source>
</evidence>
<comment type="catalytic activity">
    <reaction evidence="1 12">
        <text>Cleavage of hydrophobic, N-terminal signal or leader sequences from secreted and periplasmic proteins.</text>
        <dbReference type="EC" id="3.4.21.89"/>
    </reaction>
</comment>
<keyword evidence="8 12" id="KW-0378">Hydrolase</keyword>
<comment type="subcellular location">
    <subcellularLocation>
        <location evidence="2">Cell membrane</location>
        <topology evidence="2">Single-pass type II membrane protein</topology>
    </subcellularLocation>
    <subcellularLocation>
        <location evidence="13">Membrane</location>
        <topology evidence="13">Single-pass type II membrane protein</topology>
    </subcellularLocation>
</comment>
<dbReference type="GO" id="GO:0005886">
    <property type="term" value="C:plasma membrane"/>
    <property type="evidence" value="ECO:0007669"/>
    <property type="project" value="UniProtKB-SubCell"/>
</dbReference>
<dbReference type="AlphaFoldDB" id="A0A3L7K1M9"/>
<dbReference type="InterPro" id="IPR000223">
    <property type="entry name" value="Pept_S26A_signal_pept_1"/>
</dbReference>
<evidence type="ECO:0000313" key="15">
    <source>
        <dbReference type="EMBL" id="RLQ94582.1"/>
    </source>
</evidence>
<dbReference type="GO" id="GO:0009003">
    <property type="term" value="F:signal peptidase activity"/>
    <property type="evidence" value="ECO:0007669"/>
    <property type="project" value="UniProtKB-EC"/>
</dbReference>
<evidence type="ECO:0000256" key="11">
    <source>
        <dbReference type="PIRSR" id="PIRSR600223-1"/>
    </source>
</evidence>
<dbReference type="PROSITE" id="PS00760">
    <property type="entry name" value="SPASE_I_2"/>
    <property type="match status" value="1"/>
</dbReference>
<feature type="transmembrane region" description="Helical" evidence="12">
    <location>
        <begin position="12"/>
        <end position="37"/>
    </location>
</feature>
<evidence type="ECO:0000259" key="14">
    <source>
        <dbReference type="Pfam" id="PF10502"/>
    </source>
</evidence>
<dbReference type="InterPro" id="IPR019756">
    <property type="entry name" value="Pept_S26A_signal_pept_1_Ser-AS"/>
</dbReference>
<keyword evidence="16" id="KW-1185">Reference proteome</keyword>
<gene>
    <name evidence="15" type="primary">lepB</name>
    <name evidence="15" type="ORF">D9X91_13675</name>
</gene>
<dbReference type="OrthoDB" id="9802919at2"/>
<keyword evidence="10 12" id="KW-0472">Membrane</keyword>
<dbReference type="CDD" id="cd06530">
    <property type="entry name" value="S26_SPase_I"/>
    <property type="match status" value="1"/>
</dbReference>
<evidence type="ECO:0000256" key="2">
    <source>
        <dbReference type="ARBA" id="ARBA00004401"/>
    </source>
</evidence>
<proteinExistence type="inferred from homology"/>
<keyword evidence="6 12" id="KW-0645">Protease</keyword>
<dbReference type="EC" id="3.4.21.89" evidence="4 12"/>
<reference evidence="15 16" key="1">
    <citation type="submission" date="2018-10" db="EMBL/GenBank/DDBJ databases">
        <title>Falsibacillus sp. genome draft.</title>
        <authorList>
            <person name="Shi S."/>
        </authorList>
    </citation>
    <scope>NUCLEOTIDE SEQUENCE [LARGE SCALE GENOMIC DNA]</scope>
    <source>
        <strain evidence="15 16">GY 10110</strain>
    </source>
</reference>
<dbReference type="PANTHER" id="PTHR43390">
    <property type="entry name" value="SIGNAL PEPTIDASE I"/>
    <property type="match status" value="1"/>
</dbReference>
<keyword evidence="5" id="KW-1003">Cell membrane</keyword>
<dbReference type="GO" id="GO:0004252">
    <property type="term" value="F:serine-type endopeptidase activity"/>
    <property type="evidence" value="ECO:0007669"/>
    <property type="project" value="InterPro"/>
</dbReference>
<dbReference type="PRINTS" id="PR00727">
    <property type="entry name" value="LEADERPTASE"/>
</dbReference>
<feature type="active site" evidence="11">
    <location>
        <position position="82"/>
    </location>
</feature>
<dbReference type="Pfam" id="PF10502">
    <property type="entry name" value="Peptidase_S26"/>
    <property type="match status" value="1"/>
</dbReference>
<keyword evidence="7 12" id="KW-0812">Transmembrane</keyword>
<feature type="active site" evidence="11">
    <location>
        <position position="41"/>
    </location>
</feature>
<sequence length="186" mass="21384">MERSKLKEELISWLKAVVLAILVVFIAKTFLVANYVVDGSSMYPTLKNEDRLMVNKIGYKLSDIKHGDIIVFHATPTDDYIKRVIGLPGDTIVYKNDELYRNGKKVTEPYLDPEKKELESGNLTYDFTLEQDTGKTKVPAGELWVMGDNRRNSVDSRRFGFIKQSDVVGKLDVRYYPFGKFEWFGL</sequence>
<dbReference type="PROSITE" id="PS00501">
    <property type="entry name" value="SPASE_I_1"/>
    <property type="match status" value="1"/>
</dbReference>
<dbReference type="RefSeq" id="WP_121681195.1">
    <property type="nucleotide sequence ID" value="NZ_RCVZ01000009.1"/>
</dbReference>
<dbReference type="EMBL" id="RCVZ01000009">
    <property type="protein sequence ID" value="RLQ94582.1"/>
    <property type="molecule type" value="Genomic_DNA"/>
</dbReference>
<protein>
    <recommendedName>
        <fullName evidence="4 12">Signal peptidase I</fullName>
        <ecNumber evidence="4 12">3.4.21.89</ecNumber>
    </recommendedName>
</protein>
<dbReference type="GO" id="GO:0006465">
    <property type="term" value="P:signal peptide processing"/>
    <property type="evidence" value="ECO:0007669"/>
    <property type="project" value="InterPro"/>
</dbReference>
<dbReference type="SUPFAM" id="SSF51306">
    <property type="entry name" value="LexA/Signal peptidase"/>
    <property type="match status" value="1"/>
</dbReference>
<dbReference type="InterPro" id="IPR019757">
    <property type="entry name" value="Pept_S26A_signal_pept_1_Lys-AS"/>
</dbReference>
<evidence type="ECO:0000256" key="6">
    <source>
        <dbReference type="ARBA" id="ARBA00022670"/>
    </source>
</evidence>